<reference evidence="3 4" key="1">
    <citation type="journal article" date="2019" name="Nat. Plants">
        <title>Stout camphor tree genome fills gaps in understanding of flowering plant genome evolution.</title>
        <authorList>
            <person name="Chaw S.M."/>
            <person name="Liu Y.C."/>
            <person name="Wu Y.W."/>
            <person name="Wang H.Y."/>
            <person name="Lin C.I."/>
            <person name="Wu C.S."/>
            <person name="Ke H.M."/>
            <person name="Chang L.Y."/>
            <person name="Hsu C.Y."/>
            <person name="Yang H.T."/>
            <person name="Sudianto E."/>
            <person name="Hsu M.H."/>
            <person name="Wu K.P."/>
            <person name="Wang L.N."/>
            <person name="Leebens-Mack J.H."/>
            <person name="Tsai I.J."/>
        </authorList>
    </citation>
    <scope>NUCLEOTIDE SEQUENCE [LARGE SCALE GENOMIC DNA]</scope>
    <source>
        <strain evidence="4">cv. Chaw 1501</strain>
        <tissue evidence="3">Young leaves</tissue>
    </source>
</reference>
<gene>
    <name evidence="3" type="ORF">CKAN_00164500</name>
</gene>
<keyword evidence="4" id="KW-1185">Reference proteome</keyword>
<evidence type="ECO:0000259" key="2">
    <source>
        <dbReference type="Pfam" id="PF24788"/>
    </source>
</evidence>
<evidence type="ECO:0000313" key="4">
    <source>
        <dbReference type="Proteomes" id="UP000283530"/>
    </source>
</evidence>
<keyword evidence="3" id="KW-0808">Transferase</keyword>
<dbReference type="PANTHER" id="PTHR34674">
    <property type="entry name" value="PHOSPHATIDYLCHOLINE:DIACYLGLYCEROL CHOLINEPHOSPHOTRANSFERASE 1-RELATED"/>
    <property type="match status" value="1"/>
</dbReference>
<protein>
    <submittedName>
        <fullName evidence="3">Phosphatidylcholine:diacylglycerol cholinephosphotransferase 1</fullName>
    </submittedName>
</protein>
<feature type="transmembrane region" description="Helical" evidence="1">
    <location>
        <begin position="140"/>
        <end position="160"/>
    </location>
</feature>
<comment type="caution">
    <text evidence="3">The sequence shown here is derived from an EMBL/GenBank/DDBJ whole genome shotgun (WGS) entry which is preliminary data.</text>
</comment>
<dbReference type="OrthoDB" id="1921278at2759"/>
<dbReference type="AlphaFoldDB" id="A0A3S3PTS6"/>
<feature type="domain" description="AtPDCT1/2 transmembrane" evidence="2">
    <location>
        <begin position="174"/>
        <end position="333"/>
    </location>
</feature>
<accession>A0A3S3PTS6</accession>
<feature type="transmembrane region" description="Helical" evidence="1">
    <location>
        <begin position="225"/>
        <end position="243"/>
    </location>
</feature>
<keyword evidence="1" id="KW-0812">Transmembrane</keyword>
<dbReference type="Proteomes" id="UP000283530">
    <property type="component" value="Unassembled WGS sequence"/>
</dbReference>
<feature type="transmembrane region" description="Helical" evidence="1">
    <location>
        <begin position="263"/>
        <end position="281"/>
    </location>
</feature>
<dbReference type="InterPro" id="IPR056361">
    <property type="entry name" value="AtPDCT1_2_TM_dom"/>
</dbReference>
<dbReference type="EMBL" id="QPKB01000001">
    <property type="protein sequence ID" value="RWR73371.1"/>
    <property type="molecule type" value="Genomic_DNA"/>
</dbReference>
<dbReference type="Pfam" id="PF24788">
    <property type="entry name" value="AtPDCT1_2"/>
    <property type="match status" value="1"/>
</dbReference>
<name>A0A3S3PTS6_9MAGN</name>
<keyword evidence="1" id="KW-1133">Transmembrane helix</keyword>
<dbReference type="GO" id="GO:0004142">
    <property type="term" value="F:diacylglycerol cholinephosphotransferase activity"/>
    <property type="evidence" value="ECO:0007669"/>
    <property type="project" value="TreeGrafter"/>
</dbReference>
<dbReference type="PANTHER" id="PTHR34674:SF1">
    <property type="entry name" value="PHOSPHATIDYLCHOLINE:DIACYLGLYCEROL CHOLINEPHOSPHOTRANSFERASE 1-RELATED"/>
    <property type="match status" value="1"/>
</dbReference>
<evidence type="ECO:0000313" key="3">
    <source>
        <dbReference type="EMBL" id="RWR73371.1"/>
    </source>
</evidence>
<organism evidence="3 4">
    <name type="scientific">Cinnamomum micranthum f. kanehirae</name>
    <dbReference type="NCBI Taxonomy" id="337451"/>
    <lineage>
        <taxon>Eukaryota</taxon>
        <taxon>Viridiplantae</taxon>
        <taxon>Streptophyta</taxon>
        <taxon>Embryophyta</taxon>
        <taxon>Tracheophyta</taxon>
        <taxon>Spermatophyta</taxon>
        <taxon>Magnoliopsida</taxon>
        <taxon>Magnoliidae</taxon>
        <taxon>Laurales</taxon>
        <taxon>Lauraceae</taxon>
        <taxon>Cinnamomum</taxon>
    </lineage>
</organism>
<sequence length="364" mass="40465">MAQQVGATMRLCNCNFASTSPALPKRKKADVTLPTSCPLHDSQFLPLPKLYASLLTHPNAPQQYTTTQKAMSGNTNHLNPCTLRSNMTKEDPKMSTKPSSDNCSHCLLNTDMSKNKKTRTSSFPSKPTFMNWSMKDMIHVLRYHSILCVFALSLFFFMGVEYTLSMIPPSSPPFDIGFRLTQRLHHQLASRPALNTLLAGLNTLFVGMQTTYILWTWLVEGRSRATISTLFMFTCRGIMGYSTQLPLPQEFLGSGADFPVGNVSFFLFFSGHVAGSVIASLDMRRMRRHELAWTFDMLNLLQGVRLLVTRGHYTIDLAVGVGAGVLFDSLAGKYEESKKISDHLYNTTDCSGADDATAAVQCKQ</sequence>
<proteinExistence type="predicted"/>
<dbReference type="InterPro" id="IPR055311">
    <property type="entry name" value="PDCT1/2-like"/>
</dbReference>
<evidence type="ECO:0000256" key="1">
    <source>
        <dbReference type="SAM" id="Phobius"/>
    </source>
</evidence>
<feature type="transmembrane region" description="Helical" evidence="1">
    <location>
        <begin position="197"/>
        <end position="218"/>
    </location>
</feature>
<keyword evidence="1" id="KW-0472">Membrane</keyword>